<dbReference type="SUPFAM" id="SSF56112">
    <property type="entry name" value="Protein kinase-like (PK-like)"/>
    <property type="match status" value="1"/>
</dbReference>
<dbReference type="GO" id="GO:0042771">
    <property type="term" value="P:intrinsic apoptotic signaling pathway in response to DNA damage by p53 class mediator"/>
    <property type="evidence" value="ECO:0007669"/>
    <property type="project" value="TreeGrafter"/>
</dbReference>
<feature type="compositionally biased region" description="Basic and acidic residues" evidence="6">
    <location>
        <begin position="540"/>
        <end position="551"/>
    </location>
</feature>
<dbReference type="GO" id="GO:0003713">
    <property type="term" value="F:transcription coactivator activity"/>
    <property type="evidence" value="ECO:0007669"/>
    <property type="project" value="TreeGrafter"/>
</dbReference>
<evidence type="ECO:0000313" key="9">
    <source>
        <dbReference type="Proteomes" id="UP000265120"/>
    </source>
</evidence>
<dbReference type="GO" id="GO:0005737">
    <property type="term" value="C:cytoplasm"/>
    <property type="evidence" value="ECO:0007669"/>
    <property type="project" value="TreeGrafter"/>
</dbReference>
<dbReference type="PROSITE" id="PS50011">
    <property type="entry name" value="PROTEIN_KINASE_DOM"/>
    <property type="match status" value="1"/>
</dbReference>
<feature type="compositionally biased region" description="Polar residues" evidence="6">
    <location>
        <begin position="638"/>
        <end position="652"/>
    </location>
</feature>
<dbReference type="Ensembl" id="ENSCSET00000004559.1">
    <property type="protein sequence ID" value="ENSCSEP00000004503.1"/>
    <property type="gene ID" value="ENSCSEG00000002928.1"/>
</dbReference>
<keyword evidence="5" id="KW-0067">ATP-binding</keyword>
<sequence length="662" mass="73367">MSEKQDTNFTDWLETTKPLLQSFGYVVQRLLGYGSYGIMFQCIRSNTQDLVSVKAIPKCFADFGLREVYIHKKLEELDQAENNLIQIKRYFKLNGNLFLEFERLDVTLGDLLKRFNRPLHLSEIQMIAQQLLVALNALKSIRIIHGDIRLENIMIRLEPFKVMLIEFGQARAVSEMGSGDSVYPLKYRAPEVLLGLPLSEPVDMWALGCLMVLMYIKADLYSGLCELAKMEDVVQYHGRPENHLLRSGIHTGKFFVESNGRFELKTECTCSSPSVNRFIRGIHLPLRDSSSTQFTSLDNIAMTRPDTANCADTIAFVNFLKKMLQVDPEKRITPSKALRHPFMILDHFPSDFFDDTSDHELTAARAATKKDLPVPDPSYVTADYENENTGSDRGKLKTKRNHFKRIIWFLPQLFRNFKRIRRLPLRLFKKGSSTDELDDLSELESSEFSCNKSSSVFSSIDDSTVVISTALSMNGSEAAASSSAEPSADEEATDDIPPASVSCLSEASTESLEGLSEEEESTDEISLPLSSALSGASCHSSEESSNDKETAADTLYISASYVSEASAKHLDDAPDEEERHAEASPLPTRPAAVPSSNSMDSIPDDDETAAETVSGAASLASAASANSMDDLSDEETATELSSAPLSPVTRPSTYDLVEPSHF</sequence>
<evidence type="ECO:0000313" key="8">
    <source>
        <dbReference type="Ensembl" id="ENSCSEP00000004503.1"/>
    </source>
</evidence>
<evidence type="ECO:0000256" key="5">
    <source>
        <dbReference type="ARBA" id="ARBA00022840"/>
    </source>
</evidence>
<dbReference type="GO" id="GO:0045944">
    <property type="term" value="P:positive regulation of transcription by RNA polymerase II"/>
    <property type="evidence" value="ECO:0007669"/>
    <property type="project" value="TreeGrafter"/>
</dbReference>
<feature type="region of interest" description="Disordered" evidence="6">
    <location>
        <begin position="566"/>
        <end position="662"/>
    </location>
</feature>
<reference evidence="8" key="2">
    <citation type="submission" date="2025-08" db="UniProtKB">
        <authorList>
            <consortium name="Ensembl"/>
        </authorList>
    </citation>
    <scope>IDENTIFICATION</scope>
</reference>
<dbReference type="Proteomes" id="UP000265120">
    <property type="component" value="Chromosome 10"/>
</dbReference>
<dbReference type="InterPro" id="IPR050494">
    <property type="entry name" value="Ser_Thr_dual-spec_kinase"/>
</dbReference>
<dbReference type="Gene3D" id="3.30.200.20">
    <property type="entry name" value="Phosphorylase Kinase, domain 1"/>
    <property type="match status" value="1"/>
</dbReference>
<evidence type="ECO:0000256" key="6">
    <source>
        <dbReference type="SAM" id="MobiDB-lite"/>
    </source>
</evidence>
<feature type="domain" description="Protein kinase" evidence="7">
    <location>
        <begin position="25"/>
        <end position="343"/>
    </location>
</feature>
<name>A0A3P8UMS6_CYNSE</name>
<evidence type="ECO:0000256" key="1">
    <source>
        <dbReference type="ARBA" id="ARBA00022527"/>
    </source>
</evidence>
<feature type="region of interest" description="Disordered" evidence="6">
    <location>
        <begin position="477"/>
        <end position="527"/>
    </location>
</feature>
<dbReference type="Pfam" id="PF00069">
    <property type="entry name" value="Pkinase"/>
    <property type="match status" value="1"/>
</dbReference>
<keyword evidence="4" id="KW-0418">Kinase</keyword>
<accession>A0A3P8UMS6</accession>
<dbReference type="InterPro" id="IPR011009">
    <property type="entry name" value="Kinase-like_dom_sf"/>
</dbReference>
<dbReference type="GO" id="GO:0007224">
    <property type="term" value="P:smoothened signaling pathway"/>
    <property type="evidence" value="ECO:0007669"/>
    <property type="project" value="TreeGrafter"/>
</dbReference>
<keyword evidence="2" id="KW-0808">Transferase</keyword>
<feature type="region of interest" description="Disordered" evidence="6">
    <location>
        <begin position="532"/>
        <end position="551"/>
    </location>
</feature>
<dbReference type="STRING" id="244447.ENSCSEP00000004503"/>
<evidence type="ECO:0000259" key="7">
    <source>
        <dbReference type="PROSITE" id="PS50011"/>
    </source>
</evidence>
<dbReference type="GO" id="GO:0005524">
    <property type="term" value="F:ATP binding"/>
    <property type="evidence" value="ECO:0007669"/>
    <property type="project" value="UniProtKB-KW"/>
</dbReference>
<feature type="compositionally biased region" description="Basic and acidic residues" evidence="6">
    <location>
        <begin position="566"/>
        <end position="582"/>
    </location>
</feature>
<keyword evidence="1" id="KW-0723">Serine/threonine-protein kinase</keyword>
<dbReference type="InterPro" id="IPR008266">
    <property type="entry name" value="Tyr_kinase_AS"/>
</dbReference>
<evidence type="ECO:0000256" key="3">
    <source>
        <dbReference type="ARBA" id="ARBA00022741"/>
    </source>
</evidence>
<dbReference type="GO" id="GO:0004713">
    <property type="term" value="F:protein tyrosine kinase activity"/>
    <property type="evidence" value="ECO:0007669"/>
    <property type="project" value="TreeGrafter"/>
</dbReference>
<keyword evidence="3" id="KW-0547">Nucleotide-binding</keyword>
<dbReference type="GO" id="GO:0003714">
    <property type="term" value="F:transcription corepressor activity"/>
    <property type="evidence" value="ECO:0007669"/>
    <property type="project" value="TreeGrafter"/>
</dbReference>
<feature type="compositionally biased region" description="Low complexity" evidence="6">
    <location>
        <begin position="504"/>
        <end position="514"/>
    </location>
</feature>
<evidence type="ECO:0000256" key="4">
    <source>
        <dbReference type="ARBA" id="ARBA00022777"/>
    </source>
</evidence>
<dbReference type="GeneTree" id="ENSGT00940000164472"/>
<proteinExistence type="predicted"/>
<dbReference type="PROSITE" id="PS00109">
    <property type="entry name" value="PROTEIN_KINASE_TYR"/>
    <property type="match status" value="1"/>
</dbReference>
<feature type="compositionally biased region" description="Low complexity" evidence="6">
    <location>
        <begin position="614"/>
        <end position="629"/>
    </location>
</feature>
<dbReference type="AlphaFoldDB" id="A0A3P8UMS6"/>
<dbReference type="InParanoid" id="A0A3P8UMS6"/>
<feature type="compositionally biased region" description="Low complexity" evidence="6">
    <location>
        <begin position="477"/>
        <end position="486"/>
    </location>
</feature>
<dbReference type="PANTHER" id="PTHR24058:SF53">
    <property type="entry name" value="HOMEODOMAIN-INTERACTING PROTEIN KINASE 2"/>
    <property type="match status" value="1"/>
</dbReference>
<keyword evidence="9" id="KW-1185">Reference proteome</keyword>
<dbReference type="SMART" id="SM00220">
    <property type="entry name" value="S_TKc"/>
    <property type="match status" value="1"/>
</dbReference>
<protein>
    <recommendedName>
        <fullName evidence="7">Protein kinase domain-containing protein</fullName>
    </recommendedName>
</protein>
<dbReference type="GO" id="GO:0016605">
    <property type="term" value="C:PML body"/>
    <property type="evidence" value="ECO:0007669"/>
    <property type="project" value="TreeGrafter"/>
</dbReference>
<dbReference type="InterPro" id="IPR000719">
    <property type="entry name" value="Prot_kinase_dom"/>
</dbReference>
<dbReference type="PANTHER" id="PTHR24058">
    <property type="entry name" value="DUAL SPECIFICITY PROTEIN KINASE"/>
    <property type="match status" value="1"/>
</dbReference>
<dbReference type="GO" id="GO:0004674">
    <property type="term" value="F:protein serine/threonine kinase activity"/>
    <property type="evidence" value="ECO:0007669"/>
    <property type="project" value="UniProtKB-KW"/>
</dbReference>
<dbReference type="GO" id="GO:0046332">
    <property type="term" value="F:SMAD binding"/>
    <property type="evidence" value="ECO:0007669"/>
    <property type="project" value="TreeGrafter"/>
</dbReference>
<dbReference type="Gene3D" id="1.10.510.10">
    <property type="entry name" value="Transferase(Phosphotransferase) domain 1"/>
    <property type="match status" value="1"/>
</dbReference>
<evidence type="ECO:0000256" key="2">
    <source>
        <dbReference type="ARBA" id="ARBA00022679"/>
    </source>
</evidence>
<organism evidence="8 9">
    <name type="scientific">Cynoglossus semilaevis</name>
    <name type="common">Tongue sole</name>
    <dbReference type="NCBI Taxonomy" id="244447"/>
    <lineage>
        <taxon>Eukaryota</taxon>
        <taxon>Metazoa</taxon>
        <taxon>Chordata</taxon>
        <taxon>Craniata</taxon>
        <taxon>Vertebrata</taxon>
        <taxon>Euteleostomi</taxon>
        <taxon>Actinopterygii</taxon>
        <taxon>Neopterygii</taxon>
        <taxon>Teleostei</taxon>
        <taxon>Neoteleostei</taxon>
        <taxon>Acanthomorphata</taxon>
        <taxon>Carangaria</taxon>
        <taxon>Pleuronectiformes</taxon>
        <taxon>Pleuronectoidei</taxon>
        <taxon>Cynoglossidae</taxon>
        <taxon>Cynoglossinae</taxon>
        <taxon>Cynoglossus</taxon>
    </lineage>
</organism>
<reference evidence="8 9" key="1">
    <citation type="journal article" date="2014" name="Nat. Genet.">
        <title>Whole-genome sequence of a flatfish provides insights into ZW sex chromosome evolution and adaptation to a benthic lifestyle.</title>
        <authorList>
            <person name="Chen S."/>
            <person name="Zhang G."/>
            <person name="Shao C."/>
            <person name="Huang Q."/>
            <person name="Liu G."/>
            <person name="Zhang P."/>
            <person name="Song W."/>
            <person name="An N."/>
            <person name="Chalopin D."/>
            <person name="Volff J.N."/>
            <person name="Hong Y."/>
            <person name="Li Q."/>
            <person name="Sha Z."/>
            <person name="Zhou H."/>
            <person name="Xie M."/>
            <person name="Yu Q."/>
            <person name="Liu Y."/>
            <person name="Xiang H."/>
            <person name="Wang N."/>
            <person name="Wu K."/>
            <person name="Yang C."/>
            <person name="Zhou Q."/>
            <person name="Liao X."/>
            <person name="Yang L."/>
            <person name="Hu Q."/>
            <person name="Zhang J."/>
            <person name="Meng L."/>
            <person name="Jin L."/>
            <person name="Tian Y."/>
            <person name="Lian J."/>
            <person name="Yang J."/>
            <person name="Miao G."/>
            <person name="Liu S."/>
            <person name="Liang Z."/>
            <person name="Yan F."/>
            <person name="Li Y."/>
            <person name="Sun B."/>
            <person name="Zhang H."/>
            <person name="Zhang J."/>
            <person name="Zhu Y."/>
            <person name="Du M."/>
            <person name="Zhao Y."/>
            <person name="Schartl M."/>
            <person name="Tang Q."/>
            <person name="Wang J."/>
        </authorList>
    </citation>
    <scope>NUCLEOTIDE SEQUENCE</scope>
</reference>
<reference evidence="8" key="3">
    <citation type="submission" date="2025-09" db="UniProtKB">
        <authorList>
            <consortium name="Ensembl"/>
        </authorList>
    </citation>
    <scope>IDENTIFICATION</scope>
</reference>